<organism evidence="2 3">
    <name type="scientific">Chitinophaga oryzae</name>
    <dbReference type="NCBI Taxonomy" id="2725414"/>
    <lineage>
        <taxon>Bacteria</taxon>
        <taxon>Pseudomonadati</taxon>
        <taxon>Bacteroidota</taxon>
        <taxon>Chitinophagia</taxon>
        <taxon>Chitinophagales</taxon>
        <taxon>Chitinophagaceae</taxon>
        <taxon>Chitinophaga</taxon>
    </lineage>
</organism>
<keyword evidence="1" id="KW-0732">Signal</keyword>
<dbReference type="Proteomes" id="UP000502421">
    <property type="component" value="Chromosome"/>
</dbReference>
<sequence>MSVQFRQVIICLFLLFPHLVKADTFVVTPSLKAAVLTVYSRWGQVVFTTQDLQRGWDGTRQNVPLPAGDYVWMLKAVDIAGQEVQKSGSILLIR</sequence>
<dbReference type="RefSeq" id="WP_168802939.1">
    <property type="nucleotide sequence ID" value="NZ_CP051205.1"/>
</dbReference>
<proteinExistence type="predicted"/>
<gene>
    <name evidence="2" type="ORF">HF329_04845</name>
</gene>
<evidence type="ECO:0000256" key="1">
    <source>
        <dbReference type="SAM" id="SignalP"/>
    </source>
</evidence>
<feature type="signal peptide" evidence="1">
    <location>
        <begin position="1"/>
        <end position="22"/>
    </location>
</feature>
<dbReference type="KEGG" id="coy:HF329_04845"/>
<dbReference type="InterPro" id="IPR026341">
    <property type="entry name" value="T9SS_type_B"/>
</dbReference>
<evidence type="ECO:0000313" key="2">
    <source>
        <dbReference type="EMBL" id="QJB30661.1"/>
    </source>
</evidence>
<dbReference type="Pfam" id="PF13585">
    <property type="entry name" value="CHU_C"/>
    <property type="match status" value="1"/>
</dbReference>
<name>A0AAE7D746_9BACT</name>
<evidence type="ECO:0000313" key="3">
    <source>
        <dbReference type="Proteomes" id="UP000502421"/>
    </source>
</evidence>
<feature type="chain" id="PRO_5042159555" evidence="1">
    <location>
        <begin position="23"/>
        <end position="94"/>
    </location>
</feature>
<dbReference type="EMBL" id="CP051205">
    <property type="protein sequence ID" value="QJB30661.1"/>
    <property type="molecule type" value="Genomic_DNA"/>
</dbReference>
<dbReference type="AlphaFoldDB" id="A0AAE7D746"/>
<reference evidence="3" key="1">
    <citation type="submission" date="2020-04" db="EMBL/GenBank/DDBJ databases">
        <authorList>
            <person name="Kittiwongwattana C."/>
        </authorList>
    </citation>
    <scope>NUCLEOTIDE SEQUENCE [LARGE SCALE GENOMIC DNA]</scope>
    <source>
        <strain evidence="3">1310</strain>
    </source>
</reference>
<protein>
    <submittedName>
        <fullName evidence="2">Gliding motility-associated C-terminal domain-containing protein</fullName>
    </submittedName>
</protein>
<accession>A0AAE7D746</accession>
<dbReference type="NCBIfam" id="TIGR04131">
    <property type="entry name" value="Bac_Flav_CTERM"/>
    <property type="match status" value="1"/>
</dbReference>